<keyword evidence="5" id="KW-0418">Kinase</keyword>
<dbReference type="SMART" id="SM00091">
    <property type="entry name" value="PAS"/>
    <property type="match status" value="3"/>
</dbReference>
<keyword evidence="4 9" id="KW-0808">Transferase</keyword>
<evidence type="ECO:0000259" key="7">
    <source>
        <dbReference type="PROSITE" id="PS50112"/>
    </source>
</evidence>
<dbReference type="OrthoDB" id="9815750at2"/>
<feature type="domain" description="PAC" evidence="8">
    <location>
        <begin position="736"/>
        <end position="789"/>
    </location>
</feature>
<keyword evidence="10" id="KW-1185">Reference proteome</keyword>
<evidence type="ECO:0000256" key="2">
    <source>
        <dbReference type="ARBA" id="ARBA00012438"/>
    </source>
</evidence>
<dbReference type="Pfam" id="PF08447">
    <property type="entry name" value="PAS_3"/>
    <property type="match status" value="2"/>
</dbReference>
<dbReference type="PROSITE" id="PS50113">
    <property type="entry name" value="PAC"/>
    <property type="match status" value="2"/>
</dbReference>
<dbReference type="SMART" id="SM00387">
    <property type="entry name" value="HATPase_c"/>
    <property type="match status" value="1"/>
</dbReference>
<gene>
    <name evidence="9" type="primary">fixL</name>
    <name evidence="9" type="ORF">KOR34_50500</name>
</gene>
<evidence type="ECO:0000256" key="5">
    <source>
        <dbReference type="ARBA" id="ARBA00022777"/>
    </source>
</evidence>
<dbReference type="Pfam" id="PF01590">
    <property type="entry name" value="GAF"/>
    <property type="match status" value="2"/>
</dbReference>
<feature type="domain" description="Histidine kinase" evidence="6">
    <location>
        <begin position="809"/>
        <end position="1022"/>
    </location>
</feature>
<dbReference type="Proteomes" id="UP000316714">
    <property type="component" value="Unassembled WGS sequence"/>
</dbReference>
<name>A0A5C5UVW7_9BACT</name>
<dbReference type="InterPro" id="IPR052162">
    <property type="entry name" value="Sensor_kinase/Photoreceptor"/>
</dbReference>
<dbReference type="PROSITE" id="PS50112">
    <property type="entry name" value="PAS"/>
    <property type="match status" value="2"/>
</dbReference>
<dbReference type="InterPro" id="IPR003594">
    <property type="entry name" value="HATPase_dom"/>
</dbReference>
<dbReference type="InterPro" id="IPR029016">
    <property type="entry name" value="GAF-like_dom_sf"/>
</dbReference>
<dbReference type="RefSeq" id="WP_146568845.1">
    <property type="nucleotide sequence ID" value="NZ_SIHJ01000005.1"/>
</dbReference>
<dbReference type="SUPFAM" id="SSF55785">
    <property type="entry name" value="PYP-like sensor domain (PAS domain)"/>
    <property type="match status" value="3"/>
</dbReference>
<dbReference type="SMART" id="SM00086">
    <property type="entry name" value="PAC"/>
    <property type="match status" value="2"/>
</dbReference>
<feature type="domain" description="PAC" evidence="8">
    <location>
        <begin position="430"/>
        <end position="482"/>
    </location>
</feature>
<evidence type="ECO:0000313" key="10">
    <source>
        <dbReference type="Proteomes" id="UP000316714"/>
    </source>
</evidence>
<dbReference type="PANTHER" id="PTHR43304">
    <property type="entry name" value="PHYTOCHROME-LIKE PROTEIN CPH1"/>
    <property type="match status" value="1"/>
</dbReference>
<dbReference type="AlphaFoldDB" id="A0A5C5UVW7"/>
<dbReference type="InterPro" id="IPR003661">
    <property type="entry name" value="HisK_dim/P_dom"/>
</dbReference>
<keyword evidence="3" id="KW-0597">Phosphoprotein</keyword>
<evidence type="ECO:0000313" key="9">
    <source>
        <dbReference type="EMBL" id="TWT30491.1"/>
    </source>
</evidence>
<dbReference type="InterPro" id="IPR013655">
    <property type="entry name" value="PAS_fold_3"/>
</dbReference>
<dbReference type="InterPro" id="IPR035965">
    <property type="entry name" value="PAS-like_dom_sf"/>
</dbReference>
<dbReference type="Pfam" id="PF13426">
    <property type="entry name" value="PAS_9"/>
    <property type="match status" value="1"/>
</dbReference>
<dbReference type="Gene3D" id="3.30.450.20">
    <property type="entry name" value="PAS domain"/>
    <property type="match status" value="3"/>
</dbReference>
<comment type="caution">
    <text evidence="9">The sequence shown here is derived from an EMBL/GenBank/DDBJ whole genome shotgun (WGS) entry which is preliminary data.</text>
</comment>
<sequence length="1025" mass="115356">MSVPPVDTTEAAGLAAQLSEERRRRLVAEAQLDRRYERLNDDAANDYFIYAADNNSLLTYVSPSVKRVLGYEPTEMIGRDWRDFVDQQASTFSMAEANEQELLDGADSPNKLIALRRCDGASLLTEVSPRTLFSAAGDVVGHEGVCRVAASYGDAEAKLRAASDELEVRVRRRTAELEYRIQFEKTLVSLNTDFIRLADDDIDQALDESLRRVGEFTGVDRCSLSLFDEQAPTGELKHEWNGPGRVPPQVDAGGPPPDLFEWERGELARGQAFILDDVAQAPKQANGLRTMYQAHDVRSALHYPVLLGDKLIGIISCTTIGRSFRWQQEHLDLVRVLAEVVANTLERLDSQQKLAASERRLQEIVRDQTEMIVRWTPEGGHLFVNDAVCRFLGKPAEQILGTSVLDNVHREDQPQVRLKIAGLTPEAPLAVDEHRVVRADGSLAWYQWVDRALFNDQGEAVEYQSVGRDITSLKRTQEELERRLRYEELVLGISTRLINPLPEQREQTLSGVLQELAEFTRVDRCFLYLMTPSSNEARLRIYWSSPHAPPVADGVKVLPMDEFPWSAADMKAGRPFHLPSLDHLPPENEQLRQTLEEMNTKSVVNVPMLSGDEVVGFLGSATHRDERCWTDDEIALLRLVGEILVSTMDRDKAERELEESRELLRLTIEGVEEGVYDWDIASGQVVVSDHWLRTIGLPPGENSRSEDDWRDRIHPDDWDQAERALQRHFAGKTPVYEAEYRLRHSDGQYRWNLNRGRVIQRNEAGRPLRMVGVDRDITEMIDARDKRRELESQLAHLGRVATMGETVAGIAHEVNQPLHAAATFNAAARSALRSGKTEKAENLYQKSSEQISRAGDIIRHMREYTRPRPTDISFVDVNQLLRRSAEFVMGYNNRTRASVLFDLTEGLPRVQGDAVQLQQVAVNLIQNGVDAIRESDTDEGEIRISTLPGERSVTIRFTDNGRGADVKDPDELFDAFFSTKPNGMGIGLALCRRIVETHNGAISAKHNESGGMTFTIQIPVAEGTD</sequence>
<dbReference type="InterPro" id="IPR003018">
    <property type="entry name" value="GAF"/>
</dbReference>
<dbReference type="Gene3D" id="3.30.565.10">
    <property type="entry name" value="Histidine kinase-like ATPase, C-terminal domain"/>
    <property type="match status" value="1"/>
</dbReference>
<dbReference type="Gene3D" id="3.30.450.40">
    <property type="match status" value="2"/>
</dbReference>
<dbReference type="SMART" id="SM00388">
    <property type="entry name" value="HisKA"/>
    <property type="match status" value="1"/>
</dbReference>
<dbReference type="InterPro" id="IPR036097">
    <property type="entry name" value="HisK_dim/P_sf"/>
</dbReference>
<dbReference type="PANTHER" id="PTHR43304:SF1">
    <property type="entry name" value="PAC DOMAIN-CONTAINING PROTEIN"/>
    <property type="match status" value="1"/>
</dbReference>
<dbReference type="InterPro" id="IPR005467">
    <property type="entry name" value="His_kinase_dom"/>
</dbReference>
<dbReference type="SUPFAM" id="SSF55874">
    <property type="entry name" value="ATPase domain of HSP90 chaperone/DNA topoisomerase II/histidine kinase"/>
    <property type="match status" value="1"/>
</dbReference>
<evidence type="ECO:0000256" key="4">
    <source>
        <dbReference type="ARBA" id="ARBA00022679"/>
    </source>
</evidence>
<evidence type="ECO:0000256" key="1">
    <source>
        <dbReference type="ARBA" id="ARBA00000085"/>
    </source>
</evidence>
<accession>A0A5C5UVW7</accession>
<reference evidence="9 10" key="1">
    <citation type="submission" date="2019-02" db="EMBL/GenBank/DDBJ databases">
        <title>Deep-cultivation of Planctomycetes and their phenomic and genomic characterization uncovers novel biology.</title>
        <authorList>
            <person name="Wiegand S."/>
            <person name="Jogler M."/>
            <person name="Boedeker C."/>
            <person name="Pinto D."/>
            <person name="Vollmers J."/>
            <person name="Rivas-Marin E."/>
            <person name="Kohn T."/>
            <person name="Peeters S.H."/>
            <person name="Heuer A."/>
            <person name="Rast P."/>
            <person name="Oberbeckmann S."/>
            <person name="Bunk B."/>
            <person name="Jeske O."/>
            <person name="Meyerdierks A."/>
            <person name="Storesund J.E."/>
            <person name="Kallscheuer N."/>
            <person name="Luecker S."/>
            <person name="Lage O.M."/>
            <person name="Pohl T."/>
            <person name="Merkel B.J."/>
            <person name="Hornburger P."/>
            <person name="Mueller R.-W."/>
            <person name="Bruemmer F."/>
            <person name="Labrenz M."/>
            <person name="Spormann A.M."/>
            <person name="Op Den Camp H."/>
            <person name="Overmann J."/>
            <person name="Amann R."/>
            <person name="Jetten M.S.M."/>
            <person name="Mascher T."/>
            <person name="Medema M.H."/>
            <person name="Devos D.P."/>
            <person name="Kaster A.-K."/>
            <person name="Ovreas L."/>
            <person name="Rohde M."/>
            <person name="Galperin M.Y."/>
            <person name="Jogler C."/>
        </authorList>
    </citation>
    <scope>NUCLEOTIDE SEQUENCE [LARGE SCALE GENOMIC DNA]</scope>
    <source>
        <strain evidence="9 10">KOR34</strain>
    </source>
</reference>
<feature type="domain" description="PAS" evidence="7">
    <location>
        <begin position="357"/>
        <end position="417"/>
    </location>
</feature>
<protein>
    <recommendedName>
        <fullName evidence="2">histidine kinase</fullName>
        <ecNumber evidence="2">2.7.13.3</ecNumber>
    </recommendedName>
</protein>
<dbReference type="CDD" id="cd00130">
    <property type="entry name" value="PAS"/>
    <property type="match status" value="3"/>
</dbReference>
<evidence type="ECO:0000256" key="3">
    <source>
        <dbReference type="ARBA" id="ARBA00022553"/>
    </source>
</evidence>
<evidence type="ECO:0000259" key="6">
    <source>
        <dbReference type="PROSITE" id="PS50109"/>
    </source>
</evidence>
<dbReference type="InterPro" id="IPR001610">
    <property type="entry name" value="PAC"/>
</dbReference>
<dbReference type="NCBIfam" id="TIGR00229">
    <property type="entry name" value="sensory_box"/>
    <property type="match status" value="3"/>
</dbReference>
<dbReference type="InterPro" id="IPR036890">
    <property type="entry name" value="HATPase_C_sf"/>
</dbReference>
<evidence type="ECO:0000259" key="8">
    <source>
        <dbReference type="PROSITE" id="PS50113"/>
    </source>
</evidence>
<dbReference type="PRINTS" id="PR00344">
    <property type="entry name" value="BCTRLSENSOR"/>
</dbReference>
<dbReference type="InterPro" id="IPR000700">
    <property type="entry name" value="PAS-assoc_C"/>
</dbReference>
<dbReference type="EC" id="2.7.13.3" evidence="2"/>
<feature type="domain" description="PAS" evidence="7">
    <location>
        <begin position="49"/>
        <end position="79"/>
    </location>
</feature>
<dbReference type="PROSITE" id="PS50109">
    <property type="entry name" value="HIS_KIN"/>
    <property type="match status" value="1"/>
</dbReference>
<dbReference type="InterPro" id="IPR000014">
    <property type="entry name" value="PAS"/>
</dbReference>
<comment type="catalytic activity">
    <reaction evidence="1">
        <text>ATP + protein L-histidine = ADP + protein N-phospho-L-histidine.</text>
        <dbReference type="EC" id="2.7.13.3"/>
    </reaction>
</comment>
<organism evidence="9 10">
    <name type="scientific">Posidoniimonas corsicana</name>
    <dbReference type="NCBI Taxonomy" id="1938618"/>
    <lineage>
        <taxon>Bacteria</taxon>
        <taxon>Pseudomonadati</taxon>
        <taxon>Planctomycetota</taxon>
        <taxon>Planctomycetia</taxon>
        <taxon>Pirellulales</taxon>
        <taxon>Lacipirellulaceae</taxon>
        <taxon>Posidoniimonas</taxon>
    </lineage>
</organism>
<dbReference type="GO" id="GO:0000155">
    <property type="term" value="F:phosphorelay sensor kinase activity"/>
    <property type="evidence" value="ECO:0007669"/>
    <property type="project" value="InterPro"/>
</dbReference>
<dbReference type="Pfam" id="PF02518">
    <property type="entry name" value="HATPase_c"/>
    <property type="match status" value="1"/>
</dbReference>
<dbReference type="SUPFAM" id="SSF55781">
    <property type="entry name" value="GAF domain-like"/>
    <property type="match status" value="2"/>
</dbReference>
<dbReference type="SUPFAM" id="SSF47384">
    <property type="entry name" value="Homodimeric domain of signal transducing histidine kinase"/>
    <property type="match status" value="1"/>
</dbReference>
<dbReference type="InterPro" id="IPR004358">
    <property type="entry name" value="Sig_transdc_His_kin-like_C"/>
</dbReference>
<dbReference type="EMBL" id="SIHJ01000005">
    <property type="protein sequence ID" value="TWT30491.1"/>
    <property type="molecule type" value="Genomic_DNA"/>
</dbReference>
<dbReference type="SMART" id="SM00065">
    <property type="entry name" value="GAF"/>
    <property type="match status" value="2"/>
</dbReference>
<proteinExistence type="predicted"/>
<dbReference type="Gene3D" id="1.10.287.130">
    <property type="match status" value="1"/>
</dbReference>